<gene>
    <name evidence="2" type="primary">dehH1_3</name>
    <name evidence="2" type="ORF">PEL8287_03878</name>
</gene>
<dbReference type="PANTHER" id="PTHR43194:SF5">
    <property type="entry name" value="PIMELOYL-[ACYL-CARRIER PROTEIN] METHYL ESTER ESTERASE"/>
    <property type="match status" value="1"/>
</dbReference>
<dbReference type="SUPFAM" id="SSF53474">
    <property type="entry name" value="alpha/beta-Hydrolases"/>
    <property type="match status" value="1"/>
</dbReference>
<protein>
    <submittedName>
        <fullName evidence="2">Haloacetate dehalogenase H-1</fullName>
        <ecNumber evidence="2">3.8.1.3</ecNumber>
    </submittedName>
</protein>
<dbReference type="EMBL" id="FWFL01000019">
    <property type="protein sequence ID" value="SLN69791.1"/>
    <property type="molecule type" value="Genomic_DNA"/>
</dbReference>
<dbReference type="InterPro" id="IPR050228">
    <property type="entry name" value="Carboxylesterase_BioH"/>
</dbReference>
<reference evidence="2 3" key="1">
    <citation type="submission" date="2017-03" db="EMBL/GenBank/DDBJ databases">
        <authorList>
            <person name="Afonso C.L."/>
            <person name="Miller P.J."/>
            <person name="Scott M.A."/>
            <person name="Spackman E."/>
            <person name="Goraichik I."/>
            <person name="Dimitrov K.M."/>
            <person name="Suarez D.L."/>
            <person name="Swayne D.E."/>
        </authorList>
    </citation>
    <scope>NUCLEOTIDE SEQUENCE [LARGE SCALE GENOMIC DNA]</scope>
    <source>
        <strain evidence="2 3">CECT 8287</strain>
    </source>
</reference>
<dbReference type="InterPro" id="IPR000073">
    <property type="entry name" value="AB_hydrolase_1"/>
</dbReference>
<dbReference type="Pfam" id="PF12697">
    <property type="entry name" value="Abhydrolase_6"/>
    <property type="match status" value="1"/>
</dbReference>
<keyword evidence="3" id="KW-1185">Reference proteome</keyword>
<keyword evidence="2" id="KW-0378">Hydrolase</keyword>
<dbReference type="AlphaFoldDB" id="A0A1Y5TTD2"/>
<dbReference type="InterPro" id="IPR029058">
    <property type="entry name" value="AB_hydrolase_fold"/>
</dbReference>
<organism evidence="2 3">
    <name type="scientific">Roseovarius litorisediminis</name>
    <dbReference type="NCBI Taxonomy" id="1312363"/>
    <lineage>
        <taxon>Bacteria</taxon>
        <taxon>Pseudomonadati</taxon>
        <taxon>Pseudomonadota</taxon>
        <taxon>Alphaproteobacteria</taxon>
        <taxon>Rhodobacterales</taxon>
        <taxon>Roseobacteraceae</taxon>
        <taxon>Roseovarius</taxon>
    </lineage>
</organism>
<evidence type="ECO:0000313" key="3">
    <source>
        <dbReference type="Proteomes" id="UP000193827"/>
    </source>
</evidence>
<accession>A0A1Y5TTD2</accession>
<dbReference type="GO" id="GO:0018785">
    <property type="term" value="F:haloacetate dehalogenase activity"/>
    <property type="evidence" value="ECO:0007669"/>
    <property type="project" value="UniProtKB-EC"/>
</dbReference>
<feature type="domain" description="AB hydrolase-1" evidence="1">
    <location>
        <begin position="42"/>
        <end position="280"/>
    </location>
</feature>
<dbReference type="Gene3D" id="3.40.50.1820">
    <property type="entry name" value="alpha/beta hydrolase"/>
    <property type="match status" value="1"/>
</dbReference>
<evidence type="ECO:0000259" key="1">
    <source>
        <dbReference type="Pfam" id="PF12697"/>
    </source>
</evidence>
<proteinExistence type="predicted"/>
<evidence type="ECO:0000313" key="2">
    <source>
        <dbReference type="EMBL" id="SLN69791.1"/>
    </source>
</evidence>
<sequence>MQHARNIESEISAHGLSAVKSEMIEMDTGRIRIYFQGEGTPLVFLHSAACDNRQWRDISLNWSHHHQVVMPDLPGCGASDGFEADKWLTLENEANAIIAVADHLQQPFHLIGHSYGGAVALKSAMQLGPKLASLTLIEPTSFHLLGHGDRFEKAMLGQIDRFAASIEQAVMSGFDETAMMQFVDFWSGPGSWDKVPAAKRAALLPRAHKLPGDFGRLFNEDLRPADIAKLTVPTLVICGTQSPEPVRVLSRLIAKSIIHSRHRTIGWAGHMLPLTHRAQVNVLLEEHFALSKAALAA</sequence>
<dbReference type="PRINTS" id="PR00111">
    <property type="entry name" value="ABHYDROLASE"/>
</dbReference>
<dbReference type="EC" id="3.8.1.3" evidence="2"/>
<name>A0A1Y5TTD2_9RHOB</name>
<dbReference type="Proteomes" id="UP000193827">
    <property type="component" value="Unassembled WGS sequence"/>
</dbReference>
<dbReference type="PANTHER" id="PTHR43194">
    <property type="entry name" value="HYDROLASE ALPHA/BETA FOLD FAMILY"/>
    <property type="match status" value="1"/>
</dbReference>